<evidence type="ECO:0000313" key="3">
    <source>
        <dbReference type="Proteomes" id="UP000799770"/>
    </source>
</evidence>
<feature type="compositionally biased region" description="Polar residues" evidence="1">
    <location>
        <begin position="23"/>
        <end position="40"/>
    </location>
</feature>
<evidence type="ECO:0000256" key="1">
    <source>
        <dbReference type="SAM" id="MobiDB-lite"/>
    </source>
</evidence>
<evidence type="ECO:0000313" key="2">
    <source>
        <dbReference type="EMBL" id="KAF2105950.1"/>
    </source>
</evidence>
<dbReference type="PANTHER" id="PTHR39697:SF2">
    <property type="entry name" value="CYANOVIRIN-N DOMAIN-CONTAINING PROTEIN"/>
    <property type="match status" value="1"/>
</dbReference>
<keyword evidence="3" id="KW-1185">Reference proteome</keyword>
<protein>
    <submittedName>
        <fullName evidence="2">Uncharacterized protein</fullName>
    </submittedName>
</protein>
<reference evidence="2" key="1">
    <citation type="journal article" date="2020" name="Stud. Mycol.">
        <title>101 Dothideomycetes genomes: a test case for predicting lifestyles and emergence of pathogens.</title>
        <authorList>
            <person name="Haridas S."/>
            <person name="Albert R."/>
            <person name="Binder M."/>
            <person name="Bloem J."/>
            <person name="Labutti K."/>
            <person name="Salamov A."/>
            <person name="Andreopoulos B."/>
            <person name="Baker S."/>
            <person name="Barry K."/>
            <person name="Bills G."/>
            <person name="Bluhm B."/>
            <person name="Cannon C."/>
            <person name="Castanera R."/>
            <person name="Culley D."/>
            <person name="Daum C."/>
            <person name="Ezra D."/>
            <person name="Gonzalez J."/>
            <person name="Henrissat B."/>
            <person name="Kuo A."/>
            <person name="Liang C."/>
            <person name="Lipzen A."/>
            <person name="Lutzoni F."/>
            <person name="Magnuson J."/>
            <person name="Mondo S."/>
            <person name="Nolan M."/>
            <person name="Ohm R."/>
            <person name="Pangilinan J."/>
            <person name="Park H.-J."/>
            <person name="Ramirez L."/>
            <person name="Alfaro M."/>
            <person name="Sun H."/>
            <person name="Tritt A."/>
            <person name="Yoshinaga Y."/>
            <person name="Zwiers L.-H."/>
            <person name="Turgeon B."/>
            <person name="Goodwin S."/>
            <person name="Spatafora J."/>
            <person name="Crous P."/>
            <person name="Grigoriev I."/>
        </authorList>
    </citation>
    <scope>NUCLEOTIDE SEQUENCE</scope>
    <source>
        <strain evidence="2">CBS 627.86</strain>
    </source>
</reference>
<sequence length="96" mass="10190">MEINKFEGVNLHPIPVLDDEKSTTSTTHSILTPSETATDTPTEHATDAKIADSTVPWPGSTFIIRALSSGAEKVLTLLDGNVVLAPPGGRGSIHWE</sequence>
<name>A0A6A5YGB5_9PLEO</name>
<dbReference type="PANTHER" id="PTHR39697">
    <property type="entry name" value="RICIN B LECTIN DOMAIN-CONTAINING PROTEIN-RELATED"/>
    <property type="match status" value="1"/>
</dbReference>
<gene>
    <name evidence="2" type="ORF">BDV96DRAFT_675917</name>
</gene>
<dbReference type="AlphaFoldDB" id="A0A6A5YGB5"/>
<proteinExistence type="predicted"/>
<organism evidence="2 3">
    <name type="scientific">Lophiotrema nucula</name>
    <dbReference type="NCBI Taxonomy" id="690887"/>
    <lineage>
        <taxon>Eukaryota</taxon>
        <taxon>Fungi</taxon>
        <taxon>Dikarya</taxon>
        <taxon>Ascomycota</taxon>
        <taxon>Pezizomycotina</taxon>
        <taxon>Dothideomycetes</taxon>
        <taxon>Pleosporomycetidae</taxon>
        <taxon>Pleosporales</taxon>
        <taxon>Lophiotremataceae</taxon>
        <taxon>Lophiotrema</taxon>
    </lineage>
</organism>
<dbReference type="OrthoDB" id="5289641at2759"/>
<accession>A0A6A5YGB5</accession>
<dbReference type="EMBL" id="ML977368">
    <property type="protein sequence ID" value="KAF2105950.1"/>
    <property type="molecule type" value="Genomic_DNA"/>
</dbReference>
<dbReference type="Proteomes" id="UP000799770">
    <property type="component" value="Unassembled WGS sequence"/>
</dbReference>
<feature type="region of interest" description="Disordered" evidence="1">
    <location>
        <begin position="16"/>
        <end position="46"/>
    </location>
</feature>